<evidence type="ECO:0000313" key="2">
    <source>
        <dbReference type="Proteomes" id="UP001229421"/>
    </source>
</evidence>
<name>A0AAD8PAG5_TARER</name>
<dbReference type="AlphaFoldDB" id="A0AAD8PAG5"/>
<evidence type="ECO:0000313" key="1">
    <source>
        <dbReference type="EMBL" id="KAK1438301.1"/>
    </source>
</evidence>
<dbReference type="EMBL" id="JAUHHV010000001">
    <property type="protein sequence ID" value="KAK1438301.1"/>
    <property type="molecule type" value="Genomic_DNA"/>
</dbReference>
<protein>
    <submittedName>
        <fullName evidence="1">Uncharacterized protein</fullName>
    </submittedName>
</protein>
<keyword evidence="2" id="KW-1185">Reference proteome</keyword>
<accession>A0AAD8PAG5</accession>
<sequence length="225" mass="25940">MLEQLHNVKFLTLSLEIVEVLSSAIELILPQPSPFVNLKSLKIYPDIVHLWEHEPKRVTIMPANLRSYLLDSSSQSTFTKFLREEILEEKLLAELRVLLEKEKDNTETNRARLEQRKAPVQSHTQEIGRNMALIKDTWENLGVELQKRKEKACFIISKLQRFEELLASLPTSNRAKYQPCFSSLRAEADIVLHQITNSMKAQCDENQIRSSVFFCEPATTLESSS</sequence>
<reference evidence="1" key="1">
    <citation type="journal article" date="2023" name="bioRxiv">
        <title>Improved chromosome-level genome assembly for marigold (Tagetes erecta).</title>
        <authorList>
            <person name="Jiang F."/>
            <person name="Yuan L."/>
            <person name="Wang S."/>
            <person name="Wang H."/>
            <person name="Xu D."/>
            <person name="Wang A."/>
            <person name="Fan W."/>
        </authorList>
    </citation>
    <scope>NUCLEOTIDE SEQUENCE</scope>
    <source>
        <strain evidence="1">WSJ</strain>
        <tissue evidence="1">Leaf</tissue>
    </source>
</reference>
<proteinExistence type="predicted"/>
<dbReference type="Proteomes" id="UP001229421">
    <property type="component" value="Unassembled WGS sequence"/>
</dbReference>
<gene>
    <name evidence="1" type="ORF">QVD17_04108</name>
</gene>
<comment type="caution">
    <text evidence="1">The sequence shown here is derived from an EMBL/GenBank/DDBJ whole genome shotgun (WGS) entry which is preliminary data.</text>
</comment>
<organism evidence="1 2">
    <name type="scientific">Tagetes erecta</name>
    <name type="common">African marigold</name>
    <dbReference type="NCBI Taxonomy" id="13708"/>
    <lineage>
        <taxon>Eukaryota</taxon>
        <taxon>Viridiplantae</taxon>
        <taxon>Streptophyta</taxon>
        <taxon>Embryophyta</taxon>
        <taxon>Tracheophyta</taxon>
        <taxon>Spermatophyta</taxon>
        <taxon>Magnoliopsida</taxon>
        <taxon>eudicotyledons</taxon>
        <taxon>Gunneridae</taxon>
        <taxon>Pentapetalae</taxon>
        <taxon>asterids</taxon>
        <taxon>campanulids</taxon>
        <taxon>Asterales</taxon>
        <taxon>Asteraceae</taxon>
        <taxon>Asteroideae</taxon>
        <taxon>Heliantheae alliance</taxon>
        <taxon>Tageteae</taxon>
        <taxon>Tagetes</taxon>
    </lineage>
</organism>